<keyword evidence="1" id="KW-1277">Toxin-antitoxin system</keyword>
<organism evidence="2 3">
    <name type="scientific">Fretibacterium fastidiosum</name>
    <dbReference type="NCBI Taxonomy" id="651822"/>
    <lineage>
        <taxon>Bacteria</taxon>
        <taxon>Thermotogati</taxon>
        <taxon>Synergistota</taxon>
        <taxon>Synergistia</taxon>
        <taxon>Synergistales</taxon>
        <taxon>Aminobacteriaceae</taxon>
        <taxon>Fretibacterium</taxon>
    </lineage>
</organism>
<dbReference type="EMBL" id="FP929056">
    <property type="protein sequence ID" value="CBL28928.1"/>
    <property type="molecule type" value="Genomic_DNA"/>
</dbReference>
<evidence type="ECO:0000313" key="3">
    <source>
        <dbReference type="Proteomes" id="UP000008957"/>
    </source>
</evidence>
<evidence type="ECO:0000313" key="2">
    <source>
        <dbReference type="EMBL" id="CBL28928.1"/>
    </source>
</evidence>
<dbReference type="InterPro" id="IPR035093">
    <property type="entry name" value="RelE/ParE_toxin_dom_sf"/>
</dbReference>
<gene>
    <name evidence="2" type="ORF">SY1_22280</name>
</gene>
<keyword evidence="3" id="KW-1185">Reference proteome</keyword>
<dbReference type="InterPro" id="IPR052747">
    <property type="entry name" value="TA_system_RelE_toxin"/>
</dbReference>
<evidence type="ECO:0000256" key="1">
    <source>
        <dbReference type="ARBA" id="ARBA00022649"/>
    </source>
</evidence>
<dbReference type="PANTHER" id="PTHR38813">
    <property type="match status" value="1"/>
</dbReference>
<dbReference type="KEGG" id="sbr:SY1_22280"/>
<dbReference type="Gene3D" id="3.30.2310.20">
    <property type="entry name" value="RelE-like"/>
    <property type="match status" value="1"/>
</dbReference>
<reference evidence="2 3" key="2">
    <citation type="submission" date="2010-03" db="EMBL/GenBank/DDBJ databases">
        <authorList>
            <person name="Pajon A."/>
        </authorList>
    </citation>
    <scope>NUCLEOTIDE SEQUENCE [LARGE SCALE GENOMIC DNA]</scope>
    <source>
        <strain evidence="2 3">SGP1</strain>
    </source>
</reference>
<dbReference type="SUPFAM" id="SSF143011">
    <property type="entry name" value="RelE-like"/>
    <property type="match status" value="1"/>
</dbReference>
<protein>
    <submittedName>
        <fullName evidence="2">Cytotoxic translational repressor of toxin-antitoxin stability system</fullName>
    </submittedName>
</protein>
<name>A0AB94IYY3_9BACT</name>
<dbReference type="Pfam" id="PF05016">
    <property type="entry name" value="ParE_toxin"/>
    <property type="match status" value="1"/>
</dbReference>
<sequence length="87" mass="9983">MSCWQLIISKEALKALESIPKKQRDRLWSSIKRLTGGPYDSGLDVKPLKARPEWHLRVGGWRVIFRVEQDRLVIVVVAVAPRGDAYK</sequence>
<dbReference type="InterPro" id="IPR007712">
    <property type="entry name" value="RelE/ParE_toxin"/>
</dbReference>
<proteinExistence type="predicted"/>
<dbReference type="Proteomes" id="UP000008957">
    <property type="component" value="Chromosome"/>
</dbReference>
<accession>A0AB94IYY3</accession>
<dbReference type="AlphaFoldDB" id="A0AB94IYY3"/>
<dbReference type="RefSeq" id="WP_015557075.1">
    <property type="nucleotide sequence ID" value="NC_021038.1"/>
</dbReference>
<reference evidence="3" key="1">
    <citation type="submission" date="2010-03" db="EMBL/GenBank/DDBJ databases">
        <title>The genome sequence of Synergistetes sp. SGP1.</title>
        <authorList>
            <consortium name="metaHIT consortium -- http://www.metahit.eu/"/>
            <person name="Pajon A."/>
            <person name="Turner K."/>
            <person name="Parkhill J."/>
            <person name="Wade W."/>
            <person name="Vartoukian S."/>
        </authorList>
    </citation>
    <scope>NUCLEOTIDE SEQUENCE [LARGE SCALE GENOMIC DNA]</scope>
    <source>
        <strain evidence="3">SGP1</strain>
    </source>
</reference>
<dbReference type="PANTHER" id="PTHR38813:SF1">
    <property type="entry name" value="TOXIN RELE1-RELATED"/>
    <property type="match status" value="1"/>
</dbReference>